<proteinExistence type="predicted"/>
<accession>A0ABQ9Z9K7</accession>
<protein>
    <submittedName>
        <fullName evidence="1">Uncharacterized protein</fullName>
    </submittedName>
</protein>
<reference evidence="1 2" key="1">
    <citation type="journal article" date="2023" name="Nucleic Acids Res.">
        <title>The hologenome of Daphnia magna reveals possible DNA methylation and microbiome-mediated evolution of the host genome.</title>
        <authorList>
            <person name="Chaturvedi A."/>
            <person name="Li X."/>
            <person name="Dhandapani V."/>
            <person name="Marshall H."/>
            <person name="Kissane S."/>
            <person name="Cuenca-Cambronero M."/>
            <person name="Asole G."/>
            <person name="Calvet F."/>
            <person name="Ruiz-Romero M."/>
            <person name="Marangio P."/>
            <person name="Guigo R."/>
            <person name="Rago D."/>
            <person name="Mirbahai L."/>
            <person name="Eastwood N."/>
            <person name="Colbourne J.K."/>
            <person name="Zhou J."/>
            <person name="Mallon E."/>
            <person name="Orsini L."/>
        </authorList>
    </citation>
    <scope>NUCLEOTIDE SEQUENCE [LARGE SCALE GENOMIC DNA]</scope>
    <source>
        <strain evidence="1">LRV0_1</strain>
    </source>
</reference>
<dbReference type="Proteomes" id="UP001234178">
    <property type="component" value="Unassembled WGS sequence"/>
</dbReference>
<dbReference type="EMBL" id="JAOYFB010000003">
    <property type="protein sequence ID" value="KAK4009589.1"/>
    <property type="molecule type" value="Genomic_DNA"/>
</dbReference>
<comment type="caution">
    <text evidence="1">The sequence shown here is derived from an EMBL/GenBank/DDBJ whole genome shotgun (WGS) entry which is preliminary data.</text>
</comment>
<evidence type="ECO:0000313" key="1">
    <source>
        <dbReference type="EMBL" id="KAK4009589.1"/>
    </source>
</evidence>
<gene>
    <name evidence="1" type="ORF">OUZ56_018723</name>
</gene>
<name>A0ABQ9Z9K7_9CRUS</name>
<evidence type="ECO:0000313" key="2">
    <source>
        <dbReference type="Proteomes" id="UP001234178"/>
    </source>
</evidence>
<keyword evidence="2" id="KW-1185">Reference proteome</keyword>
<organism evidence="1 2">
    <name type="scientific">Daphnia magna</name>
    <dbReference type="NCBI Taxonomy" id="35525"/>
    <lineage>
        <taxon>Eukaryota</taxon>
        <taxon>Metazoa</taxon>
        <taxon>Ecdysozoa</taxon>
        <taxon>Arthropoda</taxon>
        <taxon>Crustacea</taxon>
        <taxon>Branchiopoda</taxon>
        <taxon>Diplostraca</taxon>
        <taxon>Cladocera</taxon>
        <taxon>Anomopoda</taxon>
        <taxon>Daphniidae</taxon>
        <taxon>Daphnia</taxon>
    </lineage>
</organism>
<sequence length="146" mass="16570">MPKILVDKTTLAPYEKCHQGAWKSLLKLTKKQKGNENQANPRNVVVFIRTDSPIEEKGEILWTPSYRRSIEFRVAGCFSSAAESIALALDVKQFWLRNAQSEPPRESSLVLAVPFEEPVLNLNTHSLQLPDVVFQTGHHDYVHQFG</sequence>